<dbReference type="Proteomes" id="UP001202961">
    <property type="component" value="Unassembled WGS sequence"/>
</dbReference>
<keyword evidence="2" id="KW-1185">Reference proteome</keyword>
<reference evidence="1 2" key="1">
    <citation type="journal article" date="2022" name="Syst. Appl. Microbiol.">
        <title>Rhodopirellula aestuarii sp. nov., a novel member of the genus Rhodopirellula isolated from brackish sediments collected in the Tagus River estuary, Portugal.</title>
        <authorList>
            <person name="Vitorino I.R."/>
            <person name="Klimek D."/>
            <person name="Calusinska M."/>
            <person name="Lobo-da-Cunha A."/>
            <person name="Vasconcelos V."/>
            <person name="Lage O.M."/>
        </authorList>
    </citation>
    <scope>NUCLEOTIDE SEQUENCE [LARGE SCALE GENOMIC DNA]</scope>
    <source>
        <strain evidence="1 2">ICT_H3.1</strain>
    </source>
</reference>
<comment type="caution">
    <text evidence="1">The sequence shown here is derived from an EMBL/GenBank/DDBJ whole genome shotgun (WGS) entry which is preliminary data.</text>
</comment>
<sequence length="75" mass="8362">MTEFGLVYSHSGWVPRYVSSLRQYPDCSVTIALHVNSEAFIASEQSDLMGDLELALAELILKDESVPKTDLFGNR</sequence>
<gene>
    <name evidence="1" type="ORF">NB063_19140</name>
</gene>
<proteinExistence type="predicted"/>
<organism evidence="1 2">
    <name type="scientific">Aporhodopirellula aestuarii</name>
    <dbReference type="NCBI Taxonomy" id="2950107"/>
    <lineage>
        <taxon>Bacteria</taxon>
        <taxon>Pseudomonadati</taxon>
        <taxon>Planctomycetota</taxon>
        <taxon>Planctomycetia</taxon>
        <taxon>Pirellulales</taxon>
        <taxon>Pirellulaceae</taxon>
        <taxon>Aporhodopirellula</taxon>
    </lineage>
</organism>
<dbReference type="RefSeq" id="WP_250930367.1">
    <property type="nucleotide sequence ID" value="NZ_JAMQBK010000051.1"/>
</dbReference>
<accession>A0ABT0U727</accession>
<evidence type="ECO:0000313" key="1">
    <source>
        <dbReference type="EMBL" id="MCM2372734.1"/>
    </source>
</evidence>
<protein>
    <submittedName>
        <fullName evidence="1">Uncharacterized protein</fullName>
    </submittedName>
</protein>
<dbReference type="EMBL" id="JAMQBK010000051">
    <property type="protein sequence ID" value="MCM2372734.1"/>
    <property type="molecule type" value="Genomic_DNA"/>
</dbReference>
<name>A0ABT0U727_9BACT</name>
<evidence type="ECO:0000313" key="2">
    <source>
        <dbReference type="Proteomes" id="UP001202961"/>
    </source>
</evidence>